<accession>A0AA88DPV9</accession>
<reference evidence="1" key="1">
    <citation type="submission" date="2023-07" db="EMBL/GenBank/DDBJ databases">
        <title>draft genome sequence of fig (Ficus carica).</title>
        <authorList>
            <person name="Takahashi T."/>
            <person name="Nishimura K."/>
        </authorList>
    </citation>
    <scope>NUCLEOTIDE SEQUENCE</scope>
</reference>
<keyword evidence="2" id="KW-1185">Reference proteome</keyword>
<gene>
    <name evidence="1" type="ORF">TIFTF001_028369</name>
</gene>
<proteinExistence type="predicted"/>
<protein>
    <submittedName>
        <fullName evidence="1">Uncharacterized protein</fullName>
    </submittedName>
</protein>
<evidence type="ECO:0000313" key="1">
    <source>
        <dbReference type="EMBL" id="GMN59280.1"/>
    </source>
</evidence>
<dbReference type="EMBL" id="BTGU01000085">
    <property type="protein sequence ID" value="GMN59280.1"/>
    <property type="molecule type" value="Genomic_DNA"/>
</dbReference>
<comment type="caution">
    <text evidence="1">The sequence shown here is derived from an EMBL/GenBank/DDBJ whole genome shotgun (WGS) entry which is preliminary data.</text>
</comment>
<name>A0AA88DPV9_FICCA</name>
<organism evidence="1 2">
    <name type="scientific">Ficus carica</name>
    <name type="common">Common fig</name>
    <dbReference type="NCBI Taxonomy" id="3494"/>
    <lineage>
        <taxon>Eukaryota</taxon>
        <taxon>Viridiplantae</taxon>
        <taxon>Streptophyta</taxon>
        <taxon>Embryophyta</taxon>
        <taxon>Tracheophyta</taxon>
        <taxon>Spermatophyta</taxon>
        <taxon>Magnoliopsida</taxon>
        <taxon>eudicotyledons</taxon>
        <taxon>Gunneridae</taxon>
        <taxon>Pentapetalae</taxon>
        <taxon>rosids</taxon>
        <taxon>fabids</taxon>
        <taxon>Rosales</taxon>
        <taxon>Moraceae</taxon>
        <taxon>Ficeae</taxon>
        <taxon>Ficus</taxon>
    </lineage>
</organism>
<sequence length="233" mass="26587">MGVPKAAAIRAEKAIRSVLNSSWRKGLDCLRRRNLDCSRWRGLDVCALEGTQRLMQRSGLHSRTVTRTLTEEIFSSPSSKTLSKEECDRGKLAIKIWISGADLGDGGWVGLRDEDLDFRLRRREWVITSDGVGLALYRKGLPMGVVNVERWRGGCGALGCKLEDEVEDFKCPMKTYFDDASRAYLVSEHQHHMESIRNRNPDMHRYVLQPRPADQFEYAVTNNAAQTWIVDMR</sequence>
<evidence type="ECO:0000313" key="2">
    <source>
        <dbReference type="Proteomes" id="UP001187192"/>
    </source>
</evidence>
<dbReference type="Proteomes" id="UP001187192">
    <property type="component" value="Unassembled WGS sequence"/>
</dbReference>
<dbReference type="AlphaFoldDB" id="A0AA88DPV9"/>